<protein>
    <submittedName>
        <fullName evidence="1">Uncharacterized protein</fullName>
    </submittedName>
</protein>
<dbReference type="EMBL" id="UINC01051854">
    <property type="protein sequence ID" value="SVB66496.1"/>
    <property type="molecule type" value="Genomic_DNA"/>
</dbReference>
<gene>
    <name evidence="1" type="ORF">METZ01_LOCUS219350</name>
</gene>
<sequence>MITEDEYQSRKKRLIQLAKNYKQKARLIKFTDDAILAMNIEYDKKVLNDLFYFLFSTRKNIPEKFQNDKLVAFNGSEWDVGHALEKLGELSENQLSKISSFLDLKQALTGLICRSKFLADAQQNKIHESDQFQQEYKSHRNQTMISIVMKSLSAGSSSDTVLSHQKIRENYFIFRNELTLDSEITVDSLMVKTFIM</sequence>
<dbReference type="AlphaFoldDB" id="A0A382FTU1"/>
<proteinExistence type="predicted"/>
<accession>A0A382FTU1</accession>
<reference evidence="1" key="1">
    <citation type="submission" date="2018-05" db="EMBL/GenBank/DDBJ databases">
        <authorList>
            <person name="Lanie J.A."/>
            <person name="Ng W.-L."/>
            <person name="Kazmierczak K.M."/>
            <person name="Andrzejewski T.M."/>
            <person name="Davidsen T.M."/>
            <person name="Wayne K.J."/>
            <person name="Tettelin H."/>
            <person name="Glass J.I."/>
            <person name="Rusch D."/>
            <person name="Podicherti R."/>
            <person name="Tsui H.-C.T."/>
            <person name="Winkler M.E."/>
        </authorList>
    </citation>
    <scope>NUCLEOTIDE SEQUENCE</scope>
</reference>
<name>A0A382FTU1_9ZZZZ</name>
<organism evidence="1">
    <name type="scientific">marine metagenome</name>
    <dbReference type="NCBI Taxonomy" id="408172"/>
    <lineage>
        <taxon>unclassified sequences</taxon>
        <taxon>metagenomes</taxon>
        <taxon>ecological metagenomes</taxon>
    </lineage>
</organism>
<evidence type="ECO:0000313" key="1">
    <source>
        <dbReference type="EMBL" id="SVB66496.1"/>
    </source>
</evidence>